<geneLocation type="plasmid" evidence="2">
    <name>pUTK21</name>
</geneLocation>
<gene>
    <name evidence="2" type="ORF">HK44_029340</name>
</gene>
<dbReference type="EMBL" id="AFOY02000029">
    <property type="protein sequence ID" value="EXF91024.1"/>
    <property type="molecule type" value="Genomic_DNA"/>
</dbReference>
<feature type="compositionally biased region" description="Basic residues" evidence="1">
    <location>
        <begin position="40"/>
        <end position="49"/>
    </location>
</feature>
<accession>A0A010RPH5</accession>
<reference evidence="2 3" key="1">
    <citation type="journal article" date="2011" name="J. Bacteriol.">
        <title>Draft genome sequence of the polycyclic aromatic hydrocarbon-degrading, genetically engineered bioluminescent bioreporter Pseudomonas fluorescens HK44.</title>
        <authorList>
            <person name="Chauhan A."/>
            <person name="Layton A.C."/>
            <person name="Williams D.E."/>
            <person name="Smartt A.E."/>
            <person name="Ripp S."/>
            <person name="Karpinets T.V."/>
            <person name="Brown S.D."/>
            <person name="Sayler G.S."/>
        </authorList>
    </citation>
    <scope>NUCLEOTIDE SEQUENCE [LARGE SCALE GENOMIC DNA]</scope>
    <source>
        <strain evidence="2 3">HK44</strain>
        <plasmid evidence="2">pUTK21</plasmid>
    </source>
</reference>
<feature type="region of interest" description="Disordered" evidence="1">
    <location>
        <begin position="1"/>
        <end position="49"/>
    </location>
</feature>
<organism evidence="2 3">
    <name type="scientific">Pseudomonas fluorescens HK44</name>
    <dbReference type="NCBI Taxonomy" id="1042209"/>
    <lineage>
        <taxon>Bacteria</taxon>
        <taxon>Pseudomonadati</taxon>
        <taxon>Pseudomonadota</taxon>
        <taxon>Gammaproteobacteria</taxon>
        <taxon>Pseudomonadales</taxon>
        <taxon>Pseudomonadaceae</taxon>
        <taxon>Pseudomonas</taxon>
    </lineage>
</organism>
<proteinExistence type="predicted"/>
<evidence type="ECO:0000313" key="3">
    <source>
        <dbReference type="Proteomes" id="UP000022611"/>
    </source>
</evidence>
<dbReference type="PATRIC" id="fig|1042209.11.peg.67"/>
<dbReference type="RefSeq" id="WP_019694557.1">
    <property type="nucleotide sequence ID" value="NZ_AFOY02000029.1"/>
</dbReference>
<protein>
    <submittedName>
        <fullName evidence="2">Uncharacterized protein</fullName>
    </submittedName>
</protein>
<name>A0A010RPH5_PSEFL</name>
<comment type="caution">
    <text evidence="2">The sequence shown here is derived from an EMBL/GenBank/DDBJ whole genome shotgun (WGS) entry which is preliminary data.</text>
</comment>
<keyword evidence="2" id="KW-0614">Plasmid</keyword>
<dbReference type="HOGENOM" id="CLU_173307_0_0_6"/>
<evidence type="ECO:0000313" key="2">
    <source>
        <dbReference type="EMBL" id="EXF91024.1"/>
    </source>
</evidence>
<sequence>MSSGLTEDDMRQALGLDVAPLSPSPSPQPTAVAATPKPRPPAKAKARTPKLRVTLCVSQEFEGETTLLTHEADTLSRFDAEQQARTLAKQAKYRYVELVAITPIE</sequence>
<dbReference type="AlphaFoldDB" id="A0A010RPH5"/>
<evidence type="ECO:0000256" key="1">
    <source>
        <dbReference type="SAM" id="MobiDB-lite"/>
    </source>
</evidence>
<dbReference type="OrthoDB" id="6913269at2"/>
<dbReference type="Proteomes" id="UP000022611">
    <property type="component" value="Unassembled WGS sequence"/>
</dbReference>